<name>B9JQK5_RHIR8</name>
<keyword evidence="7" id="KW-0029">Amino-acid transport</keyword>
<keyword evidence="6 10" id="KW-0067">ATP-binding</keyword>
<dbReference type="InterPro" id="IPR003593">
    <property type="entry name" value="AAA+_ATPase"/>
</dbReference>
<evidence type="ECO:0000256" key="4">
    <source>
        <dbReference type="ARBA" id="ARBA00022475"/>
    </source>
</evidence>
<evidence type="ECO:0000256" key="1">
    <source>
        <dbReference type="ARBA" id="ARBA00004202"/>
    </source>
</evidence>
<dbReference type="GO" id="GO:0016887">
    <property type="term" value="F:ATP hydrolysis activity"/>
    <property type="evidence" value="ECO:0007669"/>
    <property type="project" value="InterPro"/>
</dbReference>
<dbReference type="KEGG" id="ara:Arad_12466"/>
<evidence type="ECO:0000313" key="10">
    <source>
        <dbReference type="EMBL" id="ACM31424.1"/>
    </source>
</evidence>
<evidence type="ECO:0000256" key="7">
    <source>
        <dbReference type="ARBA" id="ARBA00022970"/>
    </source>
</evidence>
<protein>
    <submittedName>
        <fullName evidence="10">Ectoine/hydroxyectoine ABC transporter, ATP-binding protein</fullName>
    </submittedName>
</protein>
<proteinExistence type="inferred from homology"/>
<sequence length="262" mass="28715">MADQTTLPIITFREVKKTFGAQTVLSSLNLDVMQNENLTLIGPSGSGKSTILRILMTLETVQAGGVLVDGEALWHDQGSEKSSRQASEPQTRAIRRKIGMVFQSFNLFPHMSALRNIAEAPIRVLGLSKDEAYARALDLLKLVGLADKQSSFPIQLSGGQQQRVAIARALAMRPKILLFDEVTSALDPETVGEVLSVIRDLAREHQFTTLMVTHHMGIARDIADRVCFLEGGRIIEEGSPAQIFEAPQNIRTRAFLKAILAA</sequence>
<dbReference type="PIRSF" id="PIRSF039085">
    <property type="entry name" value="ABC_ATPase_HisP"/>
    <property type="match status" value="1"/>
</dbReference>
<dbReference type="InterPro" id="IPR050086">
    <property type="entry name" value="MetN_ABC_transporter-like"/>
</dbReference>
<dbReference type="GO" id="GO:0005886">
    <property type="term" value="C:plasma membrane"/>
    <property type="evidence" value="ECO:0007669"/>
    <property type="project" value="UniProtKB-SubCell"/>
</dbReference>
<evidence type="ECO:0000256" key="6">
    <source>
        <dbReference type="ARBA" id="ARBA00022840"/>
    </source>
</evidence>
<dbReference type="SUPFAM" id="SSF52540">
    <property type="entry name" value="P-loop containing nucleoside triphosphate hydrolases"/>
    <property type="match status" value="1"/>
</dbReference>
<geneLocation type="plasmid" evidence="10 11">
    <name>pAtK84c</name>
</geneLocation>
<dbReference type="PROSITE" id="PS00211">
    <property type="entry name" value="ABC_TRANSPORTER_1"/>
    <property type="match status" value="1"/>
</dbReference>
<dbReference type="HOGENOM" id="CLU_000604_1_22_5"/>
<keyword evidence="10" id="KW-0614">Plasmid</keyword>
<evidence type="ECO:0000256" key="8">
    <source>
        <dbReference type="ARBA" id="ARBA00023136"/>
    </source>
</evidence>
<keyword evidence="8" id="KW-0472">Membrane</keyword>
<dbReference type="InterPro" id="IPR017871">
    <property type="entry name" value="ABC_transporter-like_CS"/>
</dbReference>
<gene>
    <name evidence="10" type="primary">ehuA</name>
    <name evidence="10" type="ordered locus">Arad_12466</name>
</gene>
<evidence type="ECO:0000256" key="3">
    <source>
        <dbReference type="ARBA" id="ARBA00022448"/>
    </source>
</evidence>
<dbReference type="AlphaFoldDB" id="B9JQK5"/>
<comment type="subcellular location">
    <subcellularLocation>
        <location evidence="1">Cell membrane</location>
        <topology evidence="1">Peripheral membrane protein</topology>
    </subcellularLocation>
</comment>
<dbReference type="Pfam" id="PF00005">
    <property type="entry name" value="ABC_tran"/>
    <property type="match status" value="1"/>
</dbReference>
<dbReference type="InterPro" id="IPR003439">
    <property type="entry name" value="ABC_transporter-like_ATP-bd"/>
</dbReference>
<dbReference type="InterPro" id="IPR027417">
    <property type="entry name" value="P-loop_NTPase"/>
</dbReference>
<dbReference type="PANTHER" id="PTHR43166">
    <property type="entry name" value="AMINO ACID IMPORT ATP-BINDING PROTEIN"/>
    <property type="match status" value="1"/>
</dbReference>
<dbReference type="Gene3D" id="3.40.50.300">
    <property type="entry name" value="P-loop containing nucleotide triphosphate hydrolases"/>
    <property type="match status" value="1"/>
</dbReference>
<comment type="similarity">
    <text evidence="2">Belongs to the ABC transporter superfamily.</text>
</comment>
<feature type="domain" description="ABC transporter" evidence="9">
    <location>
        <begin position="10"/>
        <end position="256"/>
    </location>
</feature>
<evidence type="ECO:0000256" key="5">
    <source>
        <dbReference type="ARBA" id="ARBA00022741"/>
    </source>
</evidence>
<evidence type="ECO:0000313" key="11">
    <source>
        <dbReference type="Proteomes" id="UP000001600"/>
    </source>
</evidence>
<keyword evidence="3" id="KW-0813">Transport</keyword>
<dbReference type="InterPro" id="IPR030679">
    <property type="entry name" value="ABC_ATPase_HisP-typ"/>
</dbReference>
<keyword evidence="4" id="KW-1003">Cell membrane</keyword>
<dbReference type="PANTHER" id="PTHR43166:SF9">
    <property type="entry name" value="GLUTAMATE_ASPARTATE IMPORT ATP-BINDING PROTEIN GLTL"/>
    <property type="match status" value="1"/>
</dbReference>
<evidence type="ECO:0000259" key="9">
    <source>
        <dbReference type="PROSITE" id="PS50893"/>
    </source>
</evidence>
<dbReference type="Proteomes" id="UP000001600">
    <property type="component" value="Plasmid pAtK84c"/>
</dbReference>
<dbReference type="PROSITE" id="PS50893">
    <property type="entry name" value="ABC_TRANSPORTER_2"/>
    <property type="match status" value="1"/>
</dbReference>
<dbReference type="RefSeq" id="WP_012653416.1">
    <property type="nucleotide sequence ID" value="NC_011987.1"/>
</dbReference>
<dbReference type="SMART" id="SM00382">
    <property type="entry name" value="AAA"/>
    <property type="match status" value="1"/>
</dbReference>
<keyword evidence="5" id="KW-0547">Nucleotide-binding</keyword>
<dbReference type="GO" id="GO:0005524">
    <property type="term" value="F:ATP binding"/>
    <property type="evidence" value="ECO:0007669"/>
    <property type="project" value="UniProtKB-KW"/>
</dbReference>
<organism evidence="10 11">
    <name type="scientific">Rhizobium rhizogenes (strain K84 / ATCC BAA-868)</name>
    <name type="common">Agrobacterium radiobacter</name>
    <dbReference type="NCBI Taxonomy" id="311403"/>
    <lineage>
        <taxon>Bacteria</taxon>
        <taxon>Pseudomonadati</taxon>
        <taxon>Pseudomonadota</taxon>
        <taxon>Alphaproteobacteria</taxon>
        <taxon>Hyphomicrobiales</taxon>
        <taxon>Rhizobiaceae</taxon>
        <taxon>Rhizobium/Agrobacterium group</taxon>
        <taxon>Rhizobium</taxon>
    </lineage>
</organism>
<dbReference type="InterPro" id="IPR014343">
    <property type="entry name" value="Ectoine_EhuA"/>
</dbReference>
<accession>B9JQK5</accession>
<evidence type="ECO:0000256" key="2">
    <source>
        <dbReference type="ARBA" id="ARBA00005417"/>
    </source>
</evidence>
<dbReference type="EMBL" id="CP000631">
    <property type="protein sequence ID" value="ACM31424.1"/>
    <property type="molecule type" value="Genomic_DNA"/>
</dbReference>
<dbReference type="GO" id="GO:0015424">
    <property type="term" value="F:ABC-type amino acid transporter activity"/>
    <property type="evidence" value="ECO:0007669"/>
    <property type="project" value="InterPro"/>
</dbReference>
<reference evidence="10 11" key="1">
    <citation type="journal article" date="2009" name="J. Bacteriol.">
        <title>Genome sequences of three Agrobacterium biovars help elucidate the evolution of multichromosome genomes in bacteria.</title>
        <authorList>
            <person name="Slater S.C."/>
            <person name="Goldman B.S."/>
            <person name="Goodner B."/>
            <person name="Setubal J.C."/>
            <person name="Farrand S.K."/>
            <person name="Nester E.W."/>
            <person name="Burr T.J."/>
            <person name="Banta L."/>
            <person name="Dickerman A.W."/>
            <person name="Paulsen I."/>
            <person name="Otten L."/>
            <person name="Suen G."/>
            <person name="Welch R."/>
            <person name="Almeida N.F."/>
            <person name="Arnold F."/>
            <person name="Burton O.T."/>
            <person name="Du Z."/>
            <person name="Ewing A."/>
            <person name="Godsy E."/>
            <person name="Heisel S."/>
            <person name="Houmiel K.L."/>
            <person name="Jhaveri J."/>
            <person name="Lu J."/>
            <person name="Miller N.M."/>
            <person name="Norton S."/>
            <person name="Chen Q."/>
            <person name="Phoolcharoen W."/>
            <person name="Ohlin V."/>
            <person name="Ondrusek D."/>
            <person name="Pride N."/>
            <person name="Stricklin S.L."/>
            <person name="Sun J."/>
            <person name="Wheeler C."/>
            <person name="Wilson L."/>
            <person name="Zhu H."/>
            <person name="Wood D.W."/>
        </authorList>
    </citation>
    <scope>NUCLEOTIDE SEQUENCE [LARGE SCALE GENOMIC DNA]</scope>
    <source>
        <strain evidence="11">K84 / ATCC BAA-868</strain>
        <plasmid evidence="10 11">pAtK84c</plasmid>
    </source>
</reference>
<dbReference type="NCBIfam" id="TIGR03005">
    <property type="entry name" value="ectoine_ehuA"/>
    <property type="match status" value="1"/>
</dbReference>